<accession>A0ABT3H1C4</accession>
<comment type="caution">
    <text evidence="2">The sequence shown here is derived from an EMBL/GenBank/DDBJ whole genome shotgun (WGS) entry which is preliminary data.</text>
</comment>
<evidence type="ECO:0000313" key="3">
    <source>
        <dbReference type="Proteomes" id="UP001208938"/>
    </source>
</evidence>
<evidence type="ECO:0000259" key="1">
    <source>
        <dbReference type="Pfam" id="PF00561"/>
    </source>
</evidence>
<dbReference type="Pfam" id="PF00561">
    <property type="entry name" value="Abhydrolase_1"/>
    <property type="match status" value="1"/>
</dbReference>
<organism evidence="2 3">
    <name type="scientific">Pararhodobacter zhoushanensis</name>
    <dbReference type="NCBI Taxonomy" id="2479545"/>
    <lineage>
        <taxon>Bacteria</taxon>
        <taxon>Pseudomonadati</taxon>
        <taxon>Pseudomonadota</taxon>
        <taxon>Alphaproteobacteria</taxon>
        <taxon>Rhodobacterales</taxon>
        <taxon>Paracoccaceae</taxon>
        <taxon>Pararhodobacter</taxon>
    </lineage>
</organism>
<sequence length="288" mass="29986">MPYAHNGPVAVHYDTQGTGVPVVMLAGAGRPASDFDAVFCAPLLAQGFMPLRIDSRDTGRSASFAGQPARLAQVRQRALGQDGAPPPYALGDMAGDVLAVLDHAGIERAHLVGRSLGAMVAQAVAIAAPARVLSLSLIMASSRTLPAQVPEAVLDRLEAEQVTTAEDYVARQLRVAAANGLAQDYDAARIAGEARLAWAHGIAPGATARHFAVSLAAGDLRPGLAGLHLPALILHGRQDALIPLIRAEECAAALPGAQLEVIEDMAHDGPPRLRRRWGARIAAHLASL</sequence>
<dbReference type="SUPFAM" id="SSF53474">
    <property type="entry name" value="alpha/beta-Hydrolases"/>
    <property type="match status" value="1"/>
</dbReference>
<gene>
    <name evidence="2" type="ORF">OKW52_15275</name>
</gene>
<keyword evidence="3" id="KW-1185">Reference proteome</keyword>
<dbReference type="InterPro" id="IPR000073">
    <property type="entry name" value="AB_hydrolase_1"/>
</dbReference>
<feature type="domain" description="AB hydrolase-1" evidence="1">
    <location>
        <begin position="77"/>
        <end position="268"/>
    </location>
</feature>
<dbReference type="PRINTS" id="PR00111">
    <property type="entry name" value="ABHYDROLASE"/>
</dbReference>
<dbReference type="GO" id="GO:0016787">
    <property type="term" value="F:hydrolase activity"/>
    <property type="evidence" value="ECO:0007669"/>
    <property type="project" value="UniProtKB-KW"/>
</dbReference>
<dbReference type="Proteomes" id="UP001208938">
    <property type="component" value="Unassembled WGS sequence"/>
</dbReference>
<reference evidence="2 3" key="1">
    <citation type="submission" date="2022-10" db="EMBL/GenBank/DDBJ databases">
        <title>Pararhodobacter sp. nov., isolated from marine algae.</title>
        <authorList>
            <person name="Choi B.J."/>
            <person name="Kim J.M."/>
            <person name="Lee J.K."/>
            <person name="Choi D.G."/>
            <person name="Jeon C.O."/>
        </authorList>
    </citation>
    <scope>NUCLEOTIDE SEQUENCE [LARGE SCALE GENOMIC DNA]</scope>
    <source>
        <strain evidence="2 3">ZQ420</strain>
    </source>
</reference>
<dbReference type="Gene3D" id="3.40.50.1820">
    <property type="entry name" value="alpha/beta hydrolase"/>
    <property type="match status" value="1"/>
</dbReference>
<dbReference type="InterPro" id="IPR050471">
    <property type="entry name" value="AB_hydrolase"/>
</dbReference>
<name>A0ABT3H1C4_9RHOB</name>
<dbReference type="PANTHER" id="PTHR43433:SF5">
    <property type="entry name" value="AB HYDROLASE-1 DOMAIN-CONTAINING PROTEIN"/>
    <property type="match status" value="1"/>
</dbReference>
<dbReference type="RefSeq" id="WP_264506472.1">
    <property type="nucleotide sequence ID" value="NZ_JAPDFL010000001.1"/>
</dbReference>
<evidence type="ECO:0000313" key="2">
    <source>
        <dbReference type="EMBL" id="MCW1933579.1"/>
    </source>
</evidence>
<protein>
    <submittedName>
        <fullName evidence="2">Alpha/beta fold hydrolase</fullName>
    </submittedName>
</protein>
<proteinExistence type="predicted"/>
<dbReference type="EMBL" id="JAPDFL010000001">
    <property type="protein sequence ID" value="MCW1933579.1"/>
    <property type="molecule type" value="Genomic_DNA"/>
</dbReference>
<dbReference type="InterPro" id="IPR029058">
    <property type="entry name" value="AB_hydrolase_fold"/>
</dbReference>
<keyword evidence="2" id="KW-0378">Hydrolase</keyword>
<dbReference type="PANTHER" id="PTHR43433">
    <property type="entry name" value="HYDROLASE, ALPHA/BETA FOLD FAMILY PROTEIN"/>
    <property type="match status" value="1"/>
</dbReference>